<name>A0A9W9DU04_9AGAR</name>
<keyword evidence="3" id="KW-1185">Reference proteome</keyword>
<protein>
    <submittedName>
        <fullName evidence="2">Uncharacterized protein</fullName>
    </submittedName>
</protein>
<comment type="caution">
    <text evidence="2">The sequence shown here is derived from an EMBL/GenBank/DDBJ whole genome shotgun (WGS) entry which is preliminary data.</text>
</comment>
<evidence type="ECO:0000313" key="2">
    <source>
        <dbReference type="EMBL" id="KAJ4486076.1"/>
    </source>
</evidence>
<dbReference type="GO" id="GO:0016765">
    <property type="term" value="F:transferase activity, transferring alkyl or aryl (other than methyl) groups"/>
    <property type="evidence" value="ECO:0007669"/>
    <property type="project" value="InterPro"/>
</dbReference>
<dbReference type="EMBL" id="JAOTPV010000003">
    <property type="protein sequence ID" value="KAJ4486076.1"/>
    <property type="molecule type" value="Genomic_DNA"/>
</dbReference>
<sequence length="208" mass="23865">YPPTPPLSDYSESRPLSPHEDMSDSQIPFLTLRISPLQSAVRGVACSIRHRHVPNFTLTASKKPQPIILHLLSREASKPSIASSARAIARTERRNSGLIVKDNFRLTVNNFESYLEGKNGLSPPDFMIIHPIHPSKYHRSPIELHGYPPWQIRLTEIYCNRFRKQYEARLMWFLPSHVSSTLLSSSLTEWEFREALDQFASAEFRLGK</sequence>
<reference evidence="2" key="1">
    <citation type="submission" date="2022-08" db="EMBL/GenBank/DDBJ databases">
        <title>A Global Phylogenomic Analysis of the Shiitake Genus Lentinula.</title>
        <authorList>
            <consortium name="DOE Joint Genome Institute"/>
            <person name="Sierra-Patev S."/>
            <person name="Min B."/>
            <person name="Naranjo-Ortiz M."/>
            <person name="Looney B."/>
            <person name="Konkel Z."/>
            <person name="Slot J.C."/>
            <person name="Sakamoto Y."/>
            <person name="Steenwyk J.L."/>
            <person name="Rokas A."/>
            <person name="Carro J."/>
            <person name="Camarero S."/>
            <person name="Ferreira P."/>
            <person name="Molpeceres G."/>
            <person name="Ruiz-Duenas F.J."/>
            <person name="Serrano A."/>
            <person name="Henrissat B."/>
            <person name="Drula E."/>
            <person name="Hughes K.W."/>
            <person name="Mata J.L."/>
            <person name="Ishikawa N.K."/>
            <person name="Vargas-Isla R."/>
            <person name="Ushijima S."/>
            <person name="Smith C.A."/>
            <person name="Ahrendt S."/>
            <person name="Andreopoulos W."/>
            <person name="He G."/>
            <person name="Labutti K."/>
            <person name="Lipzen A."/>
            <person name="Ng V."/>
            <person name="Riley R."/>
            <person name="Sandor L."/>
            <person name="Barry K."/>
            <person name="Martinez A.T."/>
            <person name="Xiao Y."/>
            <person name="Gibbons J.G."/>
            <person name="Terashima K."/>
            <person name="Grigoriev I.V."/>
            <person name="Hibbett D.S."/>
        </authorList>
    </citation>
    <scope>NUCLEOTIDE SEQUENCE</scope>
    <source>
        <strain evidence="2">JLM2183</strain>
    </source>
</reference>
<accession>A0A9W9DU04</accession>
<evidence type="ECO:0000256" key="1">
    <source>
        <dbReference type="SAM" id="MobiDB-lite"/>
    </source>
</evidence>
<dbReference type="InterPro" id="IPR036424">
    <property type="entry name" value="UPP_synth-like_sf"/>
</dbReference>
<dbReference type="OrthoDB" id="3057168at2759"/>
<dbReference type="Gene3D" id="3.40.1180.10">
    <property type="entry name" value="Decaprenyl diphosphate synthase-like"/>
    <property type="match status" value="1"/>
</dbReference>
<dbReference type="SUPFAM" id="SSF64005">
    <property type="entry name" value="Undecaprenyl diphosphate synthase"/>
    <property type="match status" value="1"/>
</dbReference>
<organism evidence="2 3">
    <name type="scientific">Lentinula aciculospora</name>
    <dbReference type="NCBI Taxonomy" id="153920"/>
    <lineage>
        <taxon>Eukaryota</taxon>
        <taxon>Fungi</taxon>
        <taxon>Dikarya</taxon>
        <taxon>Basidiomycota</taxon>
        <taxon>Agaricomycotina</taxon>
        <taxon>Agaricomycetes</taxon>
        <taxon>Agaricomycetidae</taxon>
        <taxon>Agaricales</taxon>
        <taxon>Marasmiineae</taxon>
        <taxon>Omphalotaceae</taxon>
        <taxon>Lentinula</taxon>
    </lineage>
</organism>
<dbReference type="AlphaFoldDB" id="A0A9W9DU04"/>
<dbReference type="Proteomes" id="UP001150266">
    <property type="component" value="Unassembled WGS sequence"/>
</dbReference>
<proteinExistence type="predicted"/>
<feature type="region of interest" description="Disordered" evidence="1">
    <location>
        <begin position="1"/>
        <end position="23"/>
    </location>
</feature>
<feature type="non-terminal residue" evidence="2">
    <location>
        <position position="1"/>
    </location>
</feature>
<gene>
    <name evidence="2" type="ORF">J3R30DRAFT_3281846</name>
</gene>
<evidence type="ECO:0000313" key="3">
    <source>
        <dbReference type="Proteomes" id="UP001150266"/>
    </source>
</evidence>